<accession>A0A179CHF4</accession>
<dbReference type="PANTHER" id="PTHR42718">
    <property type="entry name" value="MAJOR FACILITATOR SUPERFAMILY MULTIDRUG TRANSPORTER MFSC"/>
    <property type="match status" value="1"/>
</dbReference>
<dbReference type="RefSeq" id="WP_064208077.1">
    <property type="nucleotide sequence ID" value="NZ_LVKC01000022.1"/>
</dbReference>
<keyword evidence="6 7" id="KW-0472">Membrane</keyword>
<dbReference type="InterPro" id="IPR011701">
    <property type="entry name" value="MFS"/>
</dbReference>
<keyword evidence="2" id="KW-0813">Transport</keyword>
<evidence type="ECO:0000256" key="1">
    <source>
        <dbReference type="ARBA" id="ARBA00004651"/>
    </source>
</evidence>
<feature type="transmembrane region" description="Helical" evidence="7">
    <location>
        <begin position="266"/>
        <end position="289"/>
    </location>
</feature>
<dbReference type="SUPFAM" id="SSF103473">
    <property type="entry name" value="MFS general substrate transporter"/>
    <property type="match status" value="1"/>
</dbReference>
<dbReference type="Gene3D" id="1.20.1720.10">
    <property type="entry name" value="Multidrug resistance protein D"/>
    <property type="match status" value="1"/>
</dbReference>
<feature type="transmembrane region" description="Helical" evidence="7">
    <location>
        <begin position="227"/>
        <end position="245"/>
    </location>
</feature>
<evidence type="ECO:0000256" key="2">
    <source>
        <dbReference type="ARBA" id="ARBA00022448"/>
    </source>
</evidence>
<dbReference type="CDD" id="cd17321">
    <property type="entry name" value="MFS_MMR_MDR_like"/>
    <property type="match status" value="1"/>
</dbReference>
<feature type="transmembrane region" description="Helical" evidence="7">
    <location>
        <begin position="75"/>
        <end position="98"/>
    </location>
</feature>
<dbReference type="GO" id="GO:0022857">
    <property type="term" value="F:transmembrane transporter activity"/>
    <property type="evidence" value="ECO:0007669"/>
    <property type="project" value="InterPro"/>
</dbReference>
<dbReference type="Pfam" id="PF07690">
    <property type="entry name" value="MFS_1"/>
    <property type="match status" value="1"/>
</dbReference>
<feature type="transmembrane region" description="Helical" evidence="7">
    <location>
        <begin position="44"/>
        <end position="63"/>
    </location>
</feature>
<dbReference type="Proteomes" id="UP000078520">
    <property type="component" value="Unassembled WGS sequence"/>
</dbReference>
<evidence type="ECO:0000256" key="4">
    <source>
        <dbReference type="ARBA" id="ARBA00022692"/>
    </source>
</evidence>
<feature type="transmembrane region" description="Helical" evidence="7">
    <location>
        <begin position="161"/>
        <end position="182"/>
    </location>
</feature>
<dbReference type="PRINTS" id="PR01036">
    <property type="entry name" value="TCRTETB"/>
</dbReference>
<protein>
    <recommendedName>
        <fullName evidence="8">Major facilitator superfamily (MFS) profile domain-containing protein</fullName>
    </recommendedName>
</protein>
<dbReference type="OrthoDB" id="2321349at2"/>
<gene>
    <name evidence="9" type="ORF">A3O14_01510</name>
</gene>
<dbReference type="PANTHER" id="PTHR42718:SF46">
    <property type="entry name" value="BLR6921 PROTEIN"/>
    <property type="match status" value="1"/>
</dbReference>
<reference evidence="10" key="1">
    <citation type="submission" date="2016-03" db="EMBL/GenBank/DDBJ databases">
        <authorList>
            <person name="Johnson T.J."/>
            <person name="Youmans B."/>
            <person name="Case K."/>
            <person name="Noll S."/>
        </authorList>
    </citation>
    <scope>NUCLEOTIDE SEQUENCE [LARGE SCALE GENOMIC DNA]</scope>
    <source>
        <strain evidence="10">UMNLAv8</strain>
    </source>
</reference>
<evidence type="ECO:0000313" key="9">
    <source>
        <dbReference type="EMBL" id="OAQ09112.1"/>
    </source>
</evidence>
<feature type="transmembrane region" description="Helical" evidence="7">
    <location>
        <begin position="301"/>
        <end position="322"/>
    </location>
</feature>
<feature type="transmembrane region" description="Helical" evidence="7">
    <location>
        <begin position="133"/>
        <end position="155"/>
    </location>
</feature>
<evidence type="ECO:0000256" key="5">
    <source>
        <dbReference type="ARBA" id="ARBA00022989"/>
    </source>
</evidence>
<evidence type="ECO:0000256" key="3">
    <source>
        <dbReference type="ARBA" id="ARBA00022475"/>
    </source>
</evidence>
<dbReference type="EMBL" id="LVKI01000001">
    <property type="protein sequence ID" value="OAQ09112.1"/>
    <property type="molecule type" value="Genomic_DNA"/>
</dbReference>
<name>A0A179CHF4_9LACO</name>
<feature type="transmembrane region" description="Helical" evidence="7">
    <location>
        <begin position="104"/>
        <end position="126"/>
    </location>
</feature>
<feature type="transmembrane region" description="Helical" evidence="7">
    <location>
        <begin position="329"/>
        <end position="350"/>
    </location>
</feature>
<feature type="transmembrane region" description="Helical" evidence="7">
    <location>
        <begin position="356"/>
        <end position="380"/>
    </location>
</feature>
<dbReference type="InterPro" id="IPR020846">
    <property type="entry name" value="MFS_dom"/>
</dbReference>
<feature type="domain" description="Major facilitator superfamily (MFS) profile" evidence="8">
    <location>
        <begin position="9"/>
        <end position="446"/>
    </location>
</feature>
<dbReference type="AlphaFoldDB" id="A0A179CHF4"/>
<evidence type="ECO:0000313" key="10">
    <source>
        <dbReference type="Proteomes" id="UP000078520"/>
    </source>
</evidence>
<feature type="transmembrane region" description="Helical" evidence="7">
    <location>
        <begin position="194"/>
        <end position="215"/>
    </location>
</feature>
<comment type="caution">
    <text evidence="9">The sequence shown here is derived from an EMBL/GenBank/DDBJ whole genome shotgun (WGS) entry which is preliminary data.</text>
</comment>
<keyword evidence="4 7" id="KW-0812">Transmembrane</keyword>
<dbReference type="PROSITE" id="PS50850">
    <property type="entry name" value="MFS"/>
    <property type="match status" value="1"/>
</dbReference>
<comment type="subcellular location">
    <subcellularLocation>
        <location evidence="1">Cell membrane</location>
        <topology evidence="1">Multi-pass membrane protein</topology>
    </subcellularLocation>
</comment>
<evidence type="ECO:0000256" key="6">
    <source>
        <dbReference type="ARBA" id="ARBA00023136"/>
    </source>
</evidence>
<dbReference type="InterPro" id="IPR036259">
    <property type="entry name" value="MFS_trans_sf"/>
</dbReference>
<keyword evidence="3" id="KW-1003">Cell membrane</keyword>
<feature type="transmembrane region" description="Helical" evidence="7">
    <location>
        <begin position="553"/>
        <end position="571"/>
    </location>
</feature>
<sequence>MVKGKNRLVLVILCISNFLCMLDTTIMTIVIPKIQSGLNASLDQVSWAVNLYAIIFASVTLLAARIAEIYGKNRYLLYGLILFLIGSIGSGCAPSLGFLYGSRIIQSLGATFILPLGTIIGMEIVAQQDRNKIVSLVGGCQGFAAAVGPVTGGLISKYFGWRGVFFINVPFLIGLILLIPFCMNLKHEKKLKNVKIDFLGAILSIGMMLGLTLGLVQGRQWHWDSPAIISLFGLSVICGVGFIIIEMKSTKPMIDLSLFKSRNFDGASLALAISSFFLGGFVILIPTFLVKFKGLTELQAAIRILPYSITVFLAVIIASLLVKKINNRLMILIGFILIFVSYCFLSKLQVNLYHRLMIGSILLGCGYGIVAGPTTVISAADFKGQKLTSSQSVMNVLRQVGLVMAIAICMTLLNGNVSNAKQTIQSYGNQQIADSGLNQQVKNKLKRKLDQKIENAQNSTDSKVTVKFTPIKVPQSQVERVTNQTVQAIFQKKGLAENKIPDKIKQAVYHETYVKVASKFNQQVQQINSTIRRIISNVKEKAKSELKRAFIKVYAQLAPIALLSCLIVLILKKGKREES</sequence>
<dbReference type="Gene3D" id="1.20.1250.20">
    <property type="entry name" value="MFS general substrate transporter like domains"/>
    <property type="match status" value="1"/>
</dbReference>
<keyword evidence="5 7" id="KW-1133">Transmembrane helix</keyword>
<organism evidence="9 10">
    <name type="scientific">Ligilactobacillus aviarius</name>
    <dbReference type="NCBI Taxonomy" id="1606"/>
    <lineage>
        <taxon>Bacteria</taxon>
        <taxon>Bacillati</taxon>
        <taxon>Bacillota</taxon>
        <taxon>Bacilli</taxon>
        <taxon>Lactobacillales</taxon>
        <taxon>Lactobacillaceae</taxon>
        <taxon>Ligilactobacillus</taxon>
    </lineage>
</organism>
<dbReference type="GO" id="GO:0005886">
    <property type="term" value="C:plasma membrane"/>
    <property type="evidence" value="ECO:0007669"/>
    <property type="project" value="UniProtKB-SubCell"/>
</dbReference>
<evidence type="ECO:0000259" key="8">
    <source>
        <dbReference type="PROSITE" id="PS50850"/>
    </source>
</evidence>
<feature type="transmembrane region" description="Helical" evidence="7">
    <location>
        <begin position="7"/>
        <end position="32"/>
    </location>
</feature>
<evidence type="ECO:0000256" key="7">
    <source>
        <dbReference type="SAM" id="Phobius"/>
    </source>
</evidence>
<proteinExistence type="predicted"/>